<dbReference type="GO" id="GO:0022627">
    <property type="term" value="C:cytosolic small ribosomal subunit"/>
    <property type="evidence" value="ECO:0007669"/>
    <property type="project" value="TreeGrafter"/>
</dbReference>
<sequence length="115" mass="12908">MQIKLSGHHIEITDSLRDYVNDKMSRLQRHFDNLIDTEVILSVEKLQQKAEANIQLGSGGGRVFANAVSNDMYAAIDALIDKLDRQIKKQKDKAVDKKRQGTSLKSSQHEDSLGT</sequence>
<dbReference type="RefSeq" id="WP_096409895.1">
    <property type="nucleotide sequence ID" value="NZ_AP017372.2"/>
</dbReference>
<dbReference type="PANTHER" id="PTHR33231">
    <property type="entry name" value="30S RIBOSOMAL PROTEIN"/>
    <property type="match status" value="1"/>
</dbReference>
<dbReference type="OrthoDB" id="9795980at2"/>
<proteinExistence type="inferred from homology"/>
<comment type="similarity">
    <text evidence="2">Belongs to the HPF/YfiA ribosome-associated protein family. Short HPF subfamily.</text>
</comment>
<name>A0A0X8XBQ1_HALHR</name>
<evidence type="ECO:0000256" key="6">
    <source>
        <dbReference type="SAM" id="MobiDB-lite"/>
    </source>
</evidence>
<dbReference type="AlphaFoldDB" id="A0A0X8XBQ1"/>
<dbReference type="FunFam" id="3.30.160.100:FF:000001">
    <property type="entry name" value="Ribosome hibernation promoting factor"/>
    <property type="match status" value="1"/>
</dbReference>
<evidence type="ECO:0000313" key="8">
    <source>
        <dbReference type="Proteomes" id="UP000218890"/>
    </source>
</evidence>
<gene>
    <name evidence="7" type="primary">yfiA-2</name>
    <name evidence="7" type="ORF">HH1059_18590</name>
</gene>
<evidence type="ECO:0000256" key="4">
    <source>
        <dbReference type="ARBA" id="ARBA00041148"/>
    </source>
</evidence>
<dbReference type="InterPro" id="IPR003489">
    <property type="entry name" value="RHF/RaiA"/>
</dbReference>
<dbReference type="InterPro" id="IPR050574">
    <property type="entry name" value="HPF/YfiA_ribosome-assoc"/>
</dbReference>
<accession>A0A0X8XBQ1</accession>
<evidence type="ECO:0000313" key="7">
    <source>
        <dbReference type="EMBL" id="BAU58548.1"/>
    </source>
</evidence>
<dbReference type="SUPFAM" id="SSF69754">
    <property type="entry name" value="Ribosome binding protein Y (YfiA homologue)"/>
    <property type="match status" value="1"/>
</dbReference>
<dbReference type="CDD" id="cd00552">
    <property type="entry name" value="RaiA"/>
    <property type="match status" value="1"/>
</dbReference>
<evidence type="ECO:0000256" key="2">
    <source>
        <dbReference type="ARBA" id="ARBA00038434"/>
    </source>
</evidence>
<dbReference type="KEGG" id="hhk:HH1059_18590"/>
<dbReference type="PANTHER" id="PTHR33231:SF1">
    <property type="entry name" value="30S RIBOSOMAL PROTEIN"/>
    <property type="match status" value="1"/>
</dbReference>
<dbReference type="Proteomes" id="UP000218890">
    <property type="component" value="Chromosome"/>
</dbReference>
<reference evidence="7" key="1">
    <citation type="submission" date="2016-02" db="EMBL/GenBank/DDBJ databases">
        <title>Halorhodospira halochloris DSM-1059 complete genome, version 2.</title>
        <authorList>
            <person name="Tsukatani Y."/>
        </authorList>
    </citation>
    <scope>NUCLEOTIDE SEQUENCE</scope>
    <source>
        <strain evidence="7">DSM 1059</strain>
    </source>
</reference>
<dbReference type="InterPro" id="IPR036567">
    <property type="entry name" value="RHF-like"/>
</dbReference>
<dbReference type="GO" id="GO:0045900">
    <property type="term" value="P:negative regulation of translational elongation"/>
    <property type="evidence" value="ECO:0007669"/>
    <property type="project" value="TreeGrafter"/>
</dbReference>
<dbReference type="EMBL" id="AP017372">
    <property type="protein sequence ID" value="BAU58548.1"/>
    <property type="molecule type" value="Genomic_DNA"/>
</dbReference>
<evidence type="ECO:0000256" key="1">
    <source>
        <dbReference type="ARBA" id="ARBA00022845"/>
    </source>
</evidence>
<dbReference type="GO" id="GO:0043024">
    <property type="term" value="F:ribosomal small subunit binding"/>
    <property type="evidence" value="ECO:0007669"/>
    <property type="project" value="TreeGrafter"/>
</dbReference>
<organism evidence="7 8">
    <name type="scientific">Halorhodospira halochloris</name>
    <name type="common">Ectothiorhodospira halochloris</name>
    <dbReference type="NCBI Taxonomy" id="1052"/>
    <lineage>
        <taxon>Bacteria</taxon>
        <taxon>Pseudomonadati</taxon>
        <taxon>Pseudomonadota</taxon>
        <taxon>Gammaproteobacteria</taxon>
        <taxon>Chromatiales</taxon>
        <taxon>Ectothiorhodospiraceae</taxon>
        <taxon>Halorhodospira</taxon>
    </lineage>
</organism>
<dbReference type="NCBIfam" id="TIGR00741">
    <property type="entry name" value="yfiA"/>
    <property type="match status" value="1"/>
</dbReference>
<feature type="region of interest" description="Disordered" evidence="6">
    <location>
        <begin position="91"/>
        <end position="115"/>
    </location>
</feature>
<dbReference type="Pfam" id="PF02482">
    <property type="entry name" value="Ribosomal_S30AE"/>
    <property type="match status" value="1"/>
</dbReference>
<protein>
    <recommendedName>
        <fullName evidence="4">Ribosome hibernation promoting factor</fullName>
    </recommendedName>
    <alternativeName>
        <fullName evidence="5">Hibernation factor HPF</fullName>
    </alternativeName>
</protein>
<evidence type="ECO:0000256" key="5">
    <source>
        <dbReference type="ARBA" id="ARBA00041319"/>
    </source>
</evidence>
<keyword evidence="8" id="KW-1185">Reference proteome</keyword>
<evidence type="ECO:0000256" key="3">
    <source>
        <dbReference type="ARBA" id="ARBA00038695"/>
    </source>
</evidence>
<comment type="subunit">
    <text evidence="3">Associates exclusively with 100S ribosomes, which are dimers of 70S ribosomes.</text>
</comment>
<dbReference type="Gene3D" id="3.30.160.100">
    <property type="entry name" value="Ribosome hibernation promotion factor-like"/>
    <property type="match status" value="1"/>
</dbReference>
<keyword evidence="1" id="KW-0810">Translation regulation</keyword>